<dbReference type="AlphaFoldDB" id="A0AAW1LTK4"/>
<evidence type="ECO:0000256" key="7">
    <source>
        <dbReference type="SAM" id="MobiDB-lite"/>
    </source>
</evidence>
<feature type="region of interest" description="Disordered" evidence="7">
    <location>
        <begin position="112"/>
        <end position="152"/>
    </location>
</feature>
<dbReference type="InterPro" id="IPR050951">
    <property type="entry name" value="Retrovirus_Pol_polyprotein"/>
</dbReference>
<comment type="caution">
    <text evidence="9">The sequence shown here is derived from an EMBL/GenBank/DDBJ whole genome shotgun (WGS) entry which is preliminary data.</text>
</comment>
<keyword evidence="5" id="KW-0378">Hydrolase</keyword>
<dbReference type="CDD" id="cd09274">
    <property type="entry name" value="RNase_HI_RT_Ty3"/>
    <property type="match status" value="1"/>
</dbReference>
<organism evidence="9 10">
    <name type="scientific">Popillia japonica</name>
    <name type="common">Japanese beetle</name>
    <dbReference type="NCBI Taxonomy" id="7064"/>
    <lineage>
        <taxon>Eukaryota</taxon>
        <taxon>Metazoa</taxon>
        <taxon>Ecdysozoa</taxon>
        <taxon>Arthropoda</taxon>
        <taxon>Hexapoda</taxon>
        <taxon>Insecta</taxon>
        <taxon>Pterygota</taxon>
        <taxon>Neoptera</taxon>
        <taxon>Endopterygota</taxon>
        <taxon>Coleoptera</taxon>
        <taxon>Polyphaga</taxon>
        <taxon>Scarabaeiformia</taxon>
        <taxon>Scarabaeidae</taxon>
        <taxon>Rutelinae</taxon>
        <taxon>Popillia</taxon>
    </lineage>
</organism>
<accession>A0AAW1LTK4</accession>
<dbReference type="SUPFAM" id="SSF56672">
    <property type="entry name" value="DNA/RNA polymerases"/>
    <property type="match status" value="1"/>
</dbReference>
<keyword evidence="3" id="KW-0540">Nuclease</keyword>
<dbReference type="PANTHER" id="PTHR37984:SF5">
    <property type="entry name" value="PROTEIN NYNRIN-LIKE"/>
    <property type="match status" value="1"/>
</dbReference>
<keyword evidence="4" id="KW-0255">Endonuclease</keyword>
<protein>
    <submittedName>
        <fullName evidence="9">RNase H-like domain found in reverse transcriptase</fullName>
    </submittedName>
</protein>
<dbReference type="GO" id="GO:0003964">
    <property type="term" value="F:RNA-directed DNA polymerase activity"/>
    <property type="evidence" value="ECO:0007669"/>
    <property type="project" value="UniProtKB-KW"/>
</dbReference>
<proteinExistence type="predicted"/>
<evidence type="ECO:0000256" key="4">
    <source>
        <dbReference type="ARBA" id="ARBA00022759"/>
    </source>
</evidence>
<dbReference type="InterPro" id="IPR043502">
    <property type="entry name" value="DNA/RNA_pol_sf"/>
</dbReference>
<evidence type="ECO:0000256" key="2">
    <source>
        <dbReference type="ARBA" id="ARBA00022695"/>
    </source>
</evidence>
<dbReference type="Proteomes" id="UP001458880">
    <property type="component" value="Unassembled WGS sequence"/>
</dbReference>
<feature type="compositionally biased region" description="Basic and acidic residues" evidence="7">
    <location>
        <begin position="119"/>
        <end position="143"/>
    </location>
</feature>
<evidence type="ECO:0000313" key="9">
    <source>
        <dbReference type="EMBL" id="KAK9738527.1"/>
    </source>
</evidence>
<dbReference type="EMBL" id="JASPKY010000085">
    <property type="protein sequence ID" value="KAK9738527.1"/>
    <property type="molecule type" value="Genomic_DNA"/>
</dbReference>
<dbReference type="InterPro" id="IPR041373">
    <property type="entry name" value="RT_RNaseH"/>
</dbReference>
<feature type="domain" description="Reverse transcriptase RNase H-like" evidence="8">
    <location>
        <begin position="382"/>
        <end position="480"/>
    </location>
</feature>
<evidence type="ECO:0000256" key="5">
    <source>
        <dbReference type="ARBA" id="ARBA00022801"/>
    </source>
</evidence>
<dbReference type="Pfam" id="PF17917">
    <property type="entry name" value="RT_RNaseH"/>
    <property type="match status" value="1"/>
</dbReference>
<dbReference type="Gene3D" id="3.30.70.270">
    <property type="match status" value="1"/>
</dbReference>
<evidence type="ECO:0000256" key="6">
    <source>
        <dbReference type="ARBA" id="ARBA00022918"/>
    </source>
</evidence>
<dbReference type="PANTHER" id="PTHR37984">
    <property type="entry name" value="PROTEIN CBG26694"/>
    <property type="match status" value="1"/>
</dbReference>
<dbReference type="FunFam" id="3.10.20.370:FF:000001">
    <property type="entry name" value="Retrovirus-related Pol polyprotein from transposon 17.6-like protein"/>
    <property type="match status" value="1"/>
</dbReference>
<reference evidence="9 10" key="1">
    <citation type="journal article" date="2024" name="BMC Genomics">
        <title>De novo assembly and annotation of Popillia japonica's genome with initial clues to its potential as an invasive pest.</title>
        <authorList>
            <person name="Cucini C."/>
            <person name="Boschi S."/>
            <person name="Funari R."/>
            <person name="Cardaioli E."/>
            <person name="Iannotti N."/>
            <person name="Marturano G."/>
            <person name="Paoli F."/>
            <person name="Bruttini M."/>
            <person name="Carapelli A."/>
            <person name="Frati F."/>
            <person name="Nardi F."/>
        </authorList>
    </citation>
    <scope>NUCLEOTIDE SEQUENCE [LARGE SCALE GENOMIC DNA]</scope>
    <source>
        <strain evidence="9">DMR45628</strain>
    </source>
</reference>
<evidence type="ECO:0000313" key="10">
    <source>
        <dbReference type="Proteomes" id="UP001458880"/>
    </source>
</evidence>
<evidence type="ECO:0000259" key="8">
    <source>
        <dbReference type="Pfam" id="PF17917"/>
    </source>
</evidence>
<keyword evidence="6 9" id="KW-0695">RNA-directed DNA polymerase</keyword>
<name>A0AAW1LTK4_POPJA</name>
<sequence length="613" mass="70669">MPRLYHQLSNQNEFFKRSTPINISIGFEILKSGSANLMFLGILKAEESIDEMDLKLNVNESKKQVLVGLWSKQACDAMFARNHYTTDQLFHDLLDYEQMEKERTSRVMYKNHPKAMTQENKEKGYENKRDNTVPTDKNKETINQRKSSKPYLPARNEENKPLCFAYTISNWTTFYGAKTYSTGSKRRFHDDQPDVDSLQNFKVPALPEAKINLWAKETCVIPANYVGFVTVYSDLEKSKNVYIENQMVYRKCVPRCIVELDENGETNIPVINVTGRAIEVKEDEKMFRGVQCEVDRLTGKCDFTTLDMFSVNGPAIFQRLINSVLGSLRFTVAMAYMDDVLIPSSSVEEGLANLEQILVEAAFEKLKQELAGDNVLILYSHEAYTELHTDASQLGLGAALLQRGPDGLMRPVVYISRQTTPDESKYHANELETLCVIWAMEKLRVYLIGRPFTIVTDCSALRSTFSKKHMVSRVARWWLRSLEFSFEIRHRPGTQMCHVDALSRNPAGEPEETECATGLLVLANSFEESDWLCILQKQDSKIRDIVEILNKETKNTEEEKRVDREYEIRDGRLFKKDMDNVLWVVPKRARWQITKKWHDDIGHRTQTSPMADH</sequence>
<keyword evidence="2" id="KW-0548">Nucleotidyltransferase</keyword>
<evidence type="ECO:0000256" key="1">
    <source>
        <dbReference type="ARBA" id="ARBA00022679"/>
    </source>
</evidence>
<dbReference type="GO" id="GO:0016787">
    <property type="term" value="F:hydrolase activity"/>
    <property type="evidence" value="ECO:0007669"/>
    <property type="project" value="UniProtKB-KW"/>
</dbReference>
<keyword evidence="10" id="KW-1185">Reference proteome</keyword>
<dbReference type="InterPro" id="IPR043128">
    <property type="entry name" value="Rev_trsase/Diguanyl_cyclase"/>
</dbReference>
<dbReference type="GO" id="GO:0004519">
    <property type="term" value="F:endonuclease activity"/>
    <property type="evidence" value="ECO:0007669"/>
    <property type="project" value="UniProtKB-KW"/>
</dbReference>
<keyword evidence="1" id="KW-0808">Transferase</keyword>
<evidence type="ECO:0000256" key="3">
    <source>
        <dbReference type="ARBA" id="ARBA00022722"/>
    </source>
</evidence>
<gene>
    <name evidence="9" type="ORF">QE152_g9793</name>
</gene>